<dbReference type="OrthoDB" id="2157530at2759"/>
<dbReference type="InterPro" id="IPR052895">
    <property type="entry name" value="HetReg/Transcr_Mod"/>
</dbReference>
<keyword evidence="2" id="KW-1185">Reference proteome</keyword>
<gene>
    <name evidence="1" type="ORF">D0Z07_7641</name>
</gene>
<dbReference type="AlphaFoldDB" id="A0A9P7AUE7"/>
<evidence type="ECO:0000313" key="2">
    <source>
        <dbReference type="Proteomes" id="UP000785200"/>
    </source>
</evidence>
<protein>
    <recommendedName>
        <fullName evidence="3">Heterokaryon incompatibility domain-containing protein</fullName>
    </recommendedName>
</protein>
<accession>A0A9P7AUE7</accession>
<dbReference type="PANTHER" id="PTHR24148">
    <property type="entry name" value="ANKYRIN REPEAT DOMAIN-CONTAINING PROTEIN 39 HOMOLOG-RELATED"/>
    <property type="match status" value="1"/>
</dbReference>
<reference evidence="1" key="1">
    <citation type="submission" date="2019-07" db="EMBL/GenBank/DDBJ databases">
        <title>Hyphodiscus hymeniophilus genome sequencing and assembly.</title>
        <authorList>
            <person name="Kramer G."/>
            <person name="Nodwell J."/>
        </authorList>
    </citation>
    <scope>NUCLEOTIDE SEQUENCE</scope>
    <source>
        <strain evidence="1">ATCC 34498</strain>
    </source>
</reference>
<name>A0A9P7AUE7_9HELO</name>
<evidence type="ECO:0000313" key="1">
    <source>
        <dbReference type="EMBL" id="KAG0646396.1"/>
    </source>
</evidence>
<proteinExistence type="predicted"/>
<comment type="caution">
    <text evidence="1">The sequence shown here is derived from an EMBL/GenBank/DDBJ whole genome shotgun (WGS) entry which is preliminary data.</text>
</comment>
<dbReference type="PANTHER" id="PTHR24148:SF64">
    <property type="entry name" value="HETEROKARYON INCOMPATIBILITY DOMAIN-CONTAINING PROTEIN"/>
    <property type="match status" value="1"/>
</dbReference>
<dbReference type="Proteomes" id="UP000785200">
    <property type="component" value="Unassembled WGS sequence"/>
</dbReference>
<sequence length="354" mass="39695">MDKVYALLGLASDGPTIIPRPTYKWPVETVLTGMTRIMLEKKKCLDLITLKLPVSNHAGLPSWVPDWTELDRAIGPGQPSWVSDWTELDRAGPGQERRISSPENEYIHLRFYGNALEVRGRRLHTIDGVTSSIYDGRQITPMTQPSQRGNKQIMSKSQFWALLSMRAFPSGSDKLRLAQTSDICSPDGEQLINQQFPALAAWLQTNKELEMGGKQLGSYFEPVYATPVWAGKTLFGKRRRPLKEWYDDIDDTLWKQPKFSDLGLERFLQWAQGTLEQGLKLVITTRGVVGLAPARTQSNDQVYLIDGCSVPVILRNREGGLEVIGEAHYLSSLKGTEATTTLEESGAKHRLTLI</sequence>
<evidence type="ECO:0008006" key="3">
    <source>
        <dbReference type="Google" id="ProtNLM"/>
    </source>
</evidence>
<organism evidence="1 2">
    <name type="scientific">Hyphodiscus hymeniophilus</name>
    <dbReference type="NCBI Taxonomy" id="353542"/>
    <lineage>
        <taxon>Eukaryota</taxon>
        <taxon>Fungi</taxon>
        <taxon>Dikarya</taxon>
        <taxon>Ascomycota</taxon>
        <taxon>Pezizomycotina</taxon>
        <taxon>Leotiomycetes</taxon>
        <taxon>Helotiales</taxon>
        <taxon>Hyphodiscaceae</taxon>
        <taxon>Hyphodiscus</taxon>
    </lineage>
</organism>
<dbReference type="EMBL" id="VNKQ01000015">
    <property type="protein sequence ID" value="KAG0646396.1"/>
    <property type="molecule type" value="Genomic_DNA"/>
</dbReference>